<dbReference type="InterPro" id="IPR012349">
    <property type="entry name" value="Split_barrel_FMN-bd"/>
</dbReference>
<dbReference type="RefSeq" id="WP_151543581.1">
    <property type="nucleotide sequence ID" value="NZ_WBMR01000109.1"/>
</dbReference>
<dbReference type="SUPFAM" id="SSF50475">
    <property type="entry name" value="FMN-binding split barrel"/>
    <property type="match status" value="1"/>
</dbReference>
<dbReference type="EMBL" id="WBMR01000109">
    <property type="protein sequence ID" value="KAB2372457.1"/>
    <property type="molecule type" value="Genomic_DNA"/>
</dbReference>
<dbReference type="Gene3D" id="2.30.110.10">
    <property type="entry name" value="Electron Transport, Fmn-binding Protein, Chain A"/>
    <property type="match status" value="1"/>
</dbReference>
<organism evidence="3 4">
    <name type="scientific">Actinomadura montaniterrae</name>
    <dbReference type="NCBI Taxonomy" id="1803903"/>
    <lineage>
        <taxon>Bacteria</taxon>
        <taxon>Bacillati</taxon>
        <taxon>Actinomycetota</taxon>
        <taxon>Actinomycetes</taxon>
        <taxon>Streptosporangiales</taxon>
        <taxon>Thermomonosporaceae</taxon>
        <taxon>Actinomadura</taxon>
    </lineage>
</organism>
<reference evidence="3 4" key="1">
    <citation type="submission" date="2019-09" db="EMBL/GenBank/DDBJ databases">
        <title>Actinomadura physcomitrii sp. nov., a novel actinomycete isolated from moss [Physcomitrium sphaericum (Ludw) Fuernr].</title>
        <authorList>
            <person name="Liu C."/>
            <person name="Zhuang X."/>
        </authorList>
    </citation>
    <scope>NUCLEOTIDE SEQUENCE [LARGE SCALE GENOMIC DNA]</scope>
    <source>
        <strain evidence="3 4">CYP1-1B</strain>
    </source>
</reference>
<keyword evidence="4" id="KW-1185">Reference proteome</keyword>
<evidence type="ECO:0000313" key="3">
    <source>
        <dbReference type="EMBL" id="KAB2372457.1"/>
    </source>
</evidence>
<protein>
    <submittedName>
        <fullName evidence="3">Pyridoxamine 5'-phosphate oxidase family protein</fullName>
    </submittedName>
</protein>
<evidence type="ECO:0000313" key="4">
    <source>
        <dbReference type="Proteomes" id="UP000483004"/>
    </source>
</evidence>
<name>A0A6L3VL69_9ACTN</name>
<dbReference type="GO" id="GO:0070967">
    <property type="term" value="F:coenzyme F420 binding"/>
    <property type="evidence" value="ECO:0007669"/>
    <property type="project" value="TreeGrafter"/>
</dbReference>
<proteinExistence type="predicted"/>
<dbReference type="InterPro" id="IPR052019">
    <property type="entry name" value="F420H2_bilvrd_red/Heme_oxyg"/>
</dbReference>
<accession>A0A6L3VL69</accession>
<feature type="domain" description="Pyridoxamine 5'-phosphate oxidase N-terminal" evidence="2">
    <location>
        <begin position="36"/>
        <end position="156"/>
    </location>
</feature>
<evidence type="ECO:0000256" key="1">
    <source>
        <dbReference type="ARBA" id="ARBA00023002"/>
    </source>
</evidence>
<evidence type="ECO:0000259" key="2">
    <source>
        <dbReference type="Pfam" id="PF01243"/>
    </source>
</evidence>
<dbReference type="OrthoDB" id="157302at2"/>
<sequence>MTDREPVDVSDLDIYDSGGPMPWERARTALVKGLPRMETPVFLGTVRPDGRPHSAGIGALWHDGDLYFTSGPGTRKSRNLAANPACTLSARLEGLDLVLEGAAARVTDPAVLEPVAAAYREGGWPAQVDGDAFTAPYSAQSAGPPPWHLYRFTVHAAIGVAFVEPYAATRWTFTT</sequence>
<dbReference type="GO" id="GO:0005829">
    <property type="term" value="C:cytosol"/>
    <property type="evidence" value="ECO:0007669"/>
    <property type="project" value="TreeGrafter"/>
</dbReference>
<dbReference type="PANTHER" id="PTHR35176">
    <property type="entry name" value="HEME OXYGENASE HI_0854-RELATED"/>
    <property type="match status" value="1"/>
</dbReference>
<comment type="caution">
    <text evidence="3">The sequence shown here is derived from an EMBL/GenBank/DDBJ whole genome shotgun (WGS) entry which is preliminary data.</text>
</comment>
<dbReference type="InterPro" id="IPR011576">
    <property type="entry name" value="Pyridox_Oxase_N"/>
</dbReference>
<dbReference type="Proteomes" id="UP000483004">
    <property type="component" value="Unassembled WGS sequence"/>
</dbReference>
<gene>
    <name evidence="3" type="ORF">F9B16_30050</name>
</gene>
<dbReference type="GO" id="GO:0016627">
    <property type="term" value="F:oxidoreductase activity, acting on the CH-CH group of donors"/>
    <property type="evidence" value="ECO:0007669"/>
    <property type="project" value="TreeGrafter"/>
</dbReference>
<dbReference type="PANTHER" id="PTHR35176:SF4">
    <property type="entry name" value="PYRIDOXAMINE 5'-PHOSPHATE OXIDASE-RELATED FMN-BINDING"/>
    <property type="match status" value="1"/>
</dbReference>
<dbReference type="Pfam" id="PF01243">
    <property type="entry name" value="PNPOx_N"/>
    <property type="match status" value="1"/>
</dbReference>
<dbReference type="AlphaFoldDB" id="A0A6L3VL69"/>
<keyword evidence="1" id="KW-0560">Oxidoreductase</keyword>